<name>A0ABX6RGU0_PSEMX</name>
<gene>
    <name evidence="8" type="ORF">H4W19_04165</name>
</gene>
<keyword evidence="3" id="KW-0479">Metal-binding</keyword>
<organism evidence="8 9">
    <name type="scientific">Pseudoxanthomonas mexicana</name>
    <dbReference type="NCBI Taxonomy" id="128785"/>
    <lineage>
        <taxon>Bacteria</taxon>
        <taxon>Pseudomonadati</taxon>
        <taxon>Pseudomonadota</taxon>
        <taxon>Gammaproteobacteria</taxon>
        <taxon>Lysobacterales</taxon>
        <taxon>Lysobacteraceae</taxon>
        <taxon>Pseudoxanthomonas</taxon>
    </lineage>
</organism>
<proteinExistence type="predicted"/>
<dbReference type="SUPFAM" id="SSF51261">
    <property type="entry name" value="Duplicated hybrid motif"/>
    <property type="match status" value="1"/>
</dbReference>
<evidence type="ECO:0000256" key="2">
    <source>
        <dbReference type="ARBA" id="ARBA00022670"/>
    </source>
</evidence>
<evidence type="ECO:0000313" key="9">
    <source>
        <dbReference type="Proteomes" id="UP000515506"/>
    </source>
</evidence>
<dbReference type="InterPro" id="IPR050570">
    <property type="entry name" value="Cell_wall_metabolism_enzyme"/>
</dbReference>
<dbReference type="Gene3D" id="2.70.70.10">
    <property type="entry name" value="Glucose Permease (Domain IIA)"/>
    <property type="match status" value="1"/>
</dbReference>
<evidence type="ECO:0000256" key="1">
    <source>
        <dbReference type="ARBA" id="ARBA00001947"/>
    </source>
</evidence>
<dbReference type="InterPro" id="IPR016047">
    <property type="entry name" value="M23ase_b-sheet_dom"/>
</dbReference>
<evidence type="ECO:0000256" key="5">
    <source>
        <dbReference type="ARBA" id="ARBA00022833"/>
    </source>
</evidence>
<keyword evidence="4" id="KW-0378">Hydrolase</keyword>
<accession>A0ABX6RGU0</accession>
<comment type="cofactor">
    <cofactor evidence="1">
        <name>Zn(2+)</name>
        <dbReference type="ChEBI" id="CHEBI:29105"/>
    </cofactor>
</comment>
<evidence type="ECO:0000256" key="4">
    <source>
        <dbReference type="ARBA" id="ARBA00022801"/>
    </source>
</evidence>
<keyword evidence="2" id="KW-0645">Protease</keyword>
<keyword evidence="6" id="KW-0482">Metalloprotease</keyword>
<keyword evidence="9" id="KW-1185">Reference proteome</keyword>
<reference evidence="8 9" key="1">
    <citation type="submission" date="2020-08" db="EMBL/GenBank/DDBJ databases">
        <title>Streptomycin resistant and MDR strain, P. mexicana.</title>
        <authorList>
            <person name="Ganesh-kumar S."/>
            <person name="Zhe T."/>
            <person name="Yu Z."/>
            <person name="Min Y."/>
        </authorList>
    </citation>
    <scope>NUCLEOTIDE SEQUENCE [LARGE SCALE GENOMIC DNA]</scope>
    <source>
        <strain evidence="8 9">GTZY</strain>
    </source>
</reference>
<evidence type="ECO:0000256" key="6">
    <source>
        <dbReference type="ARBA" id="ARBA00023049"/>
    </source>
</evidence>
<protein>
    <submittedName>
        <fullName evidence="8">M23 family metallopeptidase</fullName>
    </submittedName>
</protein>
<dbReference type="InterPro" id="IPR011055">
    <property type="entry name" value="Dup_hybrid_motif"/>
</dbReference>
<dbReference type="PANTHER" id="PTHR21666:SF288">
    <property type="entry name" value="CELL DIVISION PROTEIN YTFB"/>
    <property type="match status" value="1"/>
</dbReference>
<dbReference type="Proteomes" id="UP000515506">
    <property type="component" value="Chromosome"/>
</dbReference>
<keyword evidence="5" id="KW-0862">Zinc</keyword>
<dbReference type="Pfam" id="PF01551">
    <property type="entry name" value="Peptidase_M23"/>
    <property type="match status" value="1"/>
</dbReference>
<evidence type="ECO:0000313" key="8">
    <source>
        <dbReference type="EMBL" id="QND81975.1"/>
    </source>
</evidence>
<evidence type="ECO:0000256" key="3">
    <source>
        <dbReference type="ARBA" id="ARBA00022723"/>
    </source>
</evidence>
<evidence type="ECO:0000259" key="7">
    <source>
        <dbReference type="Pfam" id="PF01551"/>
    </source>
</evidence>
<feature type="domain" description="M23ase beta-sheet core" evidence="7">
    <location>
        <begin position="48"/>
        <end position="140"/>
    </location>
</feature>
<sequence>MTQLPSDPALPAPAARTDPSGILLIPVQGVQATALVDTFTDARSQGRSHDAIDIMAPAGTPVLAVADGHIEKLFTSERGGLTIYQFDPAGRLAYYYAHLQGYAPGLAEQQQITRGQLLGYVGSTGNASPDAPHLHFAIFELGPEKRWWEGTAINPYPALTQSQ</sequence>
<dbReference type="PANTHER" id="PTHR21666">
    <property type="entry name" value="PEPTIDASE-RELATED"/>
    <property type="match status" value="1"/>
</dbReference>
<dbReference type="EMBL" id="CP060028">
    <property type="protein sequence ID" value="QND81975.1"/>
    <property type="molecule type" value="Genomic_DNA"/>
</dbReference>
<dbReference type="CDD" id="cd12797">
    <property type="entry name" value="M23_peptidase"/>
    <property type="match status" value="1"/>
</dbReference>